<feature type="site" description="Interaction with the cone snail toxin Con-ikot-ikot" evidence="17">
    <location>
        <position position="144"/>
    </location>
</feature>
<evidence type="ECO:0000256" key="4">
    <source>
        <dbReference type="ARBA" id="ARBA00022692"/>
    </source>
</evidence>
<dbReference type="InterPro" id="IPR015683">
    <property type="entry name" value="Ionotropic_Glu_rcpt"/>
</dbReference>
<dbReference type="InterPro" id="IPR001638">
    <property type="entry name" value="Solute-binding_3/MltF_N"/>
</dbReference>
<dbReference type="FunFam" id="1.10.287.70:FF:000143">
    <property type="entry name" value="Probable glutamate receptor"/>
    <property type="match status" value="1"/>
</dbReference>
<keyword evidence="24" id="KW-1185">Reference proteome</keyword>
<gene>
    <name evidence="23" type="ORF">scyTo_0010476</name>
</gene>
<keyword evidence="11" id="KW-0325">Glycoprotein</keyword>
<protein>
    <recommendedName>
        <fullName evidence="19">Glutamate receptor</fullName>
    </recommendedName>
</protein>
<evidence type="ECO:0000256" key="8">
    <source>
        <dbReference type="ARBA" id="ARBA00023065"/>
    </source>
</evidence>
<dbReference type="SUPFAM" id="SSF81324">
    <property type="entry name" value="Voltage-gated potassium channels"/>
    <property type="match status" value="1"/>
</dbReference>
<feature type="binding site" evidence="16">
    <location>
        <position position="335"/>
    </location>
    <ligand>
        <name>L-glutamate</name>
        <dbReference type="ChEBI" id="CHEBI:29985"/>
    </ligand>
</feature>
<feature type="domain" description="Solute-binding protein family 3/N-terminal" evidence="20">
    <location>
        <begin position="92"/>
        <end position="448"/>
    </location>
</feature>
<dbReference type="PRINTS" id="PR00177">
    <property type="entry name" value="NMDARECEPTOR"/>
</dbReference>
<evidence type="ECO:0000256" key="13">
    <source>
        <dbReference type="ARBA" id="ARBA00023286"/>
    </source>
</evidence>
<evidence type="ECO:0000256" key="7">
    <source>
        <dbReference type="ARBA" id="ARBA00023018"/>
    </source>
</evidence>
<dbReference type="STRING" id="75743.A0A401P703"/>
<dbReference type="OMA" id="GPFNYFE"/>
<organism evidence="23 24">
    <name type="scientific">Scyliorhinus torazame</name>
    <name type="common">Cloudy catshark</name>
    <name type="synonym">Catulus torazame</name>
    <dbReference type="NCBI Taxonomy" id="75743"/>
    <lineage>
        <taxon>Eukaryota</taxon>
        <taxon>Metazoa</taxon>
        <taxon>Chordata</taxon>
        <taxon>Craniata</taxon>
        <taxon>Vertebrata</taxon>
        <taxon>Chondrichthyes</taxon>
        <taxon>Elasmobranchii</taxon>
        <taxon>Galeomorphii</taxon>
        <taxon>Galeoidea</taxon>
        <taxon>Carcharhiniformes</taxon>
        <taxon>Scyliorhinidae</taxon>
        <taxon>Scyliorhinus</taxon>
    </lineage>
</organism>
<accession>A0A401P703</accession>
<keyword evidence="13 19" id="KW-1071">Ligand-gated ion channel</keyword>
<evidence type="ECO:0000256" key="14">
    <source>
        <dbReference type="ARBA" id="ARBA00023303"/>
    </source>
</evidence>
<evidence type="ECO:0000256" key="10">
    <source>
        <dbReference type="ARBA" id="ARBA00023170"/>
    </source>
</evidence>
<keyword evidence="14 19" id="KW-0407">Ion channel</keyword>
<evidence type="ECO:0000259" key="21">
    <source>
        <dbReference type="SMART" id="SM00079"/>
    </source>
</evidence>
<dbReference type="AlphaFoldDB" id="A0A401P703"/>
<feature type="binding site" evidence="16">
    <location>
        <position position="175"/>
    </location>
    <ligand>
        <name>L-glutamate</name>
        <dbReference type="ChEBI" id="CHEBI:29985"/>
    </ligand>
</feature>
<dbReference type="FunFam" id="3.40.190.10:FF:000060">
    <property type="entry name" value="Glutamate receptor ionotropic, kainate 1"/>
    <property type="match status" value="1"/>
</dbReference>
<comment type="caution">
    <text evidence="23">The sequence shown here is derived from an EMBL/GenBank/DDBJ whole genome shotgun (WGS) entry which is preliminary data.</text>
</comment>
<keyword evidence="12 19" id="KW-0628">Postsynaptic cell membrane</keyword>
<dbReference type="SUPFAM" id="SSF53850">
    <property type="entry name" value="Periplasmic binding protein-like II"/>
    <property type="match status" value="1"/>
</dbReference>
<feature type="disulfide bond" evidence="18">
    <location>
        <begin position="396"/>
        <end position="449"/>
    </location>
</feature>
<proteinExistence type="inferred from homology"/>
<feature type="domain" description="Ionotropic glutamate receptor L-glutamate and glycine-binding" evidence="22">
    <location>
        <begin position="102"/>
        <end position="159"/>
    </location>
</feature>
<sequence length="496" mass="55017">MKTAIPFHILIPCGLMGYRGSASDIEAQGFMELCSFLCGITSISESIVMRNVMKLLLSVTVLLALTTARTGTVEVPRELVRDREKRQLSEQTVMVTTILQSPFIMAKPTGDLEGFCIDLLQLLAKRLKFNYEIKLVKDGFYGTRLENGNWTGLLGELMSEEADMAIAPLTITRMREATFGFTHPFMSVGISILVRKDSNSQGSSLFQFLSPFSVETWLGLLIAYVLTCFCLFLAARLSPNEWSEPEVENSRFSLLDSFWFGVGSLTLQGVGPHPRALSTRIIGTIWWLFSIVFLVAYITYFAASLRSETQRPLIESFEDLAKQNEIEYGTVYGGSTFAFFKNSKIPIYNKIYETMNGKSDSVLVQTMAEGVQRVLDSNYALIGESSTIDLAVAEHCNLMRVSGFAAVRGYGIATRLGDPFREDLTRAVIDLEESGSLQQLKAKWWKSSCSSENSAEWSPLKPNQIGGIFLLLAIGLSLGLVIACIELAVKSRKKAD</sequence>
<evidence type="ECO:0000256" key="11">
    <source>
        <dbReference type="ARBA" id="ARBA00023180"/>
    </source>
</evidence>
<keyword evidence="7 19" id="KW-0770">Synapse</keyword>
<dbReference type="GO" id="GO:0015276">
    <property type="term" value="F:ligand-gated monoatomic ion channel activity"/>
    <property type="evidence" value="ECO:0007669"/>
    <property type="project" value="InterPro"/>
</dbReference>
<dbReference type="SMART" id="SM00079">
    <property type="entry name" value="PBPe"/>
    <property type="match status" value="1"/>
</dbReference>
<dbReference type="InterPro" id="IPR001508">
    <property type="entry name" value="Iono_Glu_rcpt_met"/>
</dbReference>
<dbReference type="Gene3D" id="1.10.287.70">
    <property type="match status" value="1"/>
</dbReference>
<keyword evidence="5" id="KW-0732">Signal</keyword>
<keyword evidence="4 19" id="KW-0812">Transmembrane</keyword>
<evidence type="ECO:0000256" key="1">
    <source>
        <dbReference type="ARBA" id="ARBA00008685"/>
    </source>
</evidence>
<feature type="domain" description="Ionotropic glutamate receptor C-terminal" evidence="21">
    <location>
        <begin position="92"/>
        <end position="447"/>
    </location>
</feature>
<dbReference type="InterPro" id="IPR001320">
    <property type="entry name" value="Iontro_rcpt_C"/>
</dbReference>
<dbReference type="Proteomes" id="UP000288216">
    <property type="component" value="Unassembled WGS sequence"/>
</dbReference>
<dbReference type="OrthoDB" id="5984008at2759"/>
<dbReference type="SMART" id="SM00062">
    <property type="entry name" value="PBPb"/>
    <property type="match status" value="1"/>
</dbReference>
<dbReference type="InterPro" id="IPR019594">
    <property type="entry name" value="Glu/Gly-bd"/>
</dbReference>
<keyword evidence="10 19" id="KW-0675">Receptor</keyword>
<feature type="transmembrane region" description="Helical" evidence="19">
    <location>
        <begin position="285"/>
        <end position="303"/>
    </location>
</feature>
<reference evidence="23 24" key="1">
    <citation type="journal article" date="2018" name="Nat. Ecol. Evol.">
        <title>Shark genomes provide insights into elasmobranch evolution and the origin of vertebrates.</title>
        <authorList>
            <person name="Hara Y"/>
            <person name="Yamaguchi K"/>
            <person name="Onimaru K"/>
            <person name="Kadota M"/>
            <person name="Koyanagi M"/>
            <person name="Keeley SD"/>
            <person name="Tatsumi K"/>
            <person name="Tanaka K"/>
            <person name="Motone F"/>
            <person name="Kageyama Y"/>
            <person name="Nozu R"/>
            <person name="Adachi N"/>
            <person name="Nishimura O"/>
            <person name="Nakagawa R"/>
            <person name="Tanegashima C"/>
            <person name="Kiyatake I"/>
            <person name="Matsumoto R"/>
            <person name="Murakumo K"/>
            <person name="Nishida K"/>
            <person name="Terakita A"/>
            <person name="Kuratani S"/>
            <person name="Sato K"/>
            <person name="Hyodo S Kuraku.S."/>
        </authorList>
    </citation>
    <scope>NUCLEOTIDE SEQUENCE [LARGE SCALE GENOMIC DNA]</scope>
</reference>
<feature type="transmembrane region" description="Helical" evidence="19">
    <location>
        <begin position="214"/>
        <end position="235"/>
    </location>
</feature>
<keyword evidence="9 19" id="KW-0472">Membrane</keyword>
<evidence type="ECO:0000313" key="23">
    <source>
        <dbReference type="EMBL" id="GCB68921.1"/>
    </source>
</evidence>
<dbReference type="GO" id="GO:0038023">
    <property type="term" value="F:signaling receptor activity"/>
    <property type="evidence" value="ECO:0007669"/>
    <property type="project" value="InterPro"/>
</dbReference>
<evidence type="ECO:0000313" key="24">
    <source>
        <dbReference type="Proteomes" id="UP000288216"/>
    </source>
</evidence>
<evidence type="ECO:0000256" key="12">
    <source>
        <dbReference type="ARBA" id="ARBA00023257"/>
    </source>
</evidence>
<feature type="site" description="Crucial to convey clamshell closure to channel opening" evidence="17">
    <location>
        <position position="314"/>
    </location>
</feature>
<comment type="similarity">
    <text evidence="1 19">Belongs to the glutamate-gated ion channel (TC 1.A.10.1) family.</text>
</comment>
<keyword evidence="18" id="KW-1015">Disulfide bond</keyword>
<feature type="binding site" evidence="16">
    <location>
        <position position="384"/>
    </location>
    <ligand>
        <name>L-glutamate</name>
        <dbReference type="ChEBI" id="CHEBI:29985"/>
    </ligand>
</feature>
<evidence type="ECO:0000256" key="19">
    <source>
        <dbReference type="RuleBase" id="RU367118"/>
    </source>
</evidence>
<evidence type="ECO:0000256" key="3">
    <source>
        <dbReference type="ARBA" id="ARBA00022475"/>
    </source>
</evidence>
<evidence type="ECO:0000256" key="18">
    <source>
        <dbReference type="PIRSR" id="PIRSR601508-3"/>
    </source>
</evidence>
<keyword evidence="6 19" id="KW-1133">Transmembrane helix</keyword>
<dbReference type="Gene3D" id="3.40.190.10">
    <property type="entry name" value="Periplasmic binding protein-like II"/>
    <property type="match status" value="2"/>
</dbReference>
<keyword evidence="3 19" id="KW-1003">Cell membrane</keyword>
<feature type="binding site" evidence="16">
    <location>
        <position position="170"/>
    </location>
    <ligand>
        <name>L-glutamate</name>
        <dbReference type="ChEBI" id="CHEBI:29985"/>
    </ligand>
</feature>
<dbReference type="Pfam" id="PF00060">
    <property type="entry name" value="Lig_chan"/>
    <property type="match status" value="1"/>
</dbReference>
<feature type="non-terminal residue" evidence="23">
    <location>
        <position position="496"/>
    </location>
</feature>
<evidence type="ECO:0000256" key="9">
    <source>
        <dbReference type="ARBA" id="ARBA00023136"/>
    </source>
</evidence>
<feature type="transmembrane region" description="Helical" evidence="19">
    <location>
        <begin position="468"/>
        <end position="489"/>
    </location>
</feature>
<keyword evidence="2 19" id="KW-0813">Transport</keyword>
<evidence type="ECO:0000256" key="5">
    <source>
        <dbReference type="ARBA" id="ARBA00022729"/>
    </source>
</evidence>
<feature type="binding site" evidence="16">
    <location>
        <position position="336"/>
    </location>
    <ligand>
        <name>L-glutamate</name>
        <dbReference type="ChEBI" id="CHEBI:29985"/>
    </ligand>
</feature>
<evidence type="ECO:0000256" key="16">
    <source>
        <dbReference type="PIRSR" id="PIRSR601508-1"/>
    </source>
</evidence>
<feature type="site" description="Interaction with the cone snail toxin Con-ikot-ikot" evidence="17">
    <location>
        <position position="341"/>
    </location>
</feature>
<evidence type="ECO:0000256" key="15">
    <source>
        <dbReference type="ARBA" id="ARBA00034104"/>
    </source>
</evidence>
<evidence type="ECO:0000259" key="22">
    <source>
        <dbReference type="SMART" id="SM00918"/>
    </source>
</evidence>
<comment type="function">
    <text evidence="19">Receptor for glutamate that functions as a ligand-gated ion channel in the central nervous system and plays an important role in excitatory synaptic transmission. L-glutamate acts as an excitatory neurotransmitter at many synapses in the central nervous system.</text>
</comment>
<dbReference type="FunFam" id="3.40.190.10:FF:000364">
    <property type="entry name" value="Si:dkey-183j2.10"/>
    <property type="match status" value="1"/>
</dbReference>
<comment type="subcellular location">
    <subcellularLocation>
        <location evidence="15 19">Postsynaptic cell membrane</location>
        <topology evidence="15 19">Multi-pass membrane protein</topology>
    </subcellularLocation>
</comment>
<dbReference type="Pfam" id="PF10613">
    <property type="entry name" value="Lig_chan-Glu_bd"/>
    <property type="match status" value="1"/>
</dbReference>
<dbReference type="SMART" id="SM00918">
    <property type="entry name" value="Lig_chan-Glu_bd"/>
    <property type="match status" value="1"/>
</dbReference>
<evidence type="ECO:0000256" key="2">
    <source>
        <dbReference type="ARBA" id="ARBA00022448"/>
    </source>
</evidence>
<dbReference type="EMBL" id="BFAA01004523">
    <property type="protein sequence ID" value="GCB68921.1"/>
    <property type="molecule type" value="Genomic_DNA"/>
</dbReference>
<keyword evidence="8 19" id="KW-0406">Ion transport</keyword>
<name>A0A401P703_SCYTO</name>
<dbReference type="PANTHER" id="PTHR18966">
    <property type="entry name" value="IONOTROPIC GLUTAMATE RECEPTOR"/>
    <property type="match status" value="1"/>
</dbReference>
<evidence type="ECO:0000256" key="17">
    <source>
        <dbReference type="PIRSR" id="PIRSR601508-2"/>
    </source>
</evidence>
<dbReference type="GO" id="GO:0045211">
    <property type="term" value="C:postsynaptic membrane"/>
    <property type="evidence" value="ECO:0007669"/>
    <property type="project" value="UniProtKB-SubCell"/>
</dbReference>
<evidence type="ECO:0000259" key="20">
    <source>
        <dbReference type="SMART" id="SM00062"/>
    </source>
</evidence>
<feature type="binding site" evidence="16">
    <location>
        <position position="168"/>
    </location>
    <ligand>
        <name>L-glutamate</name>
        <dbReference type="ChEBI" id="CHEBI:29985"/>
    </ligand>
</feature>
<evidence type="ECO:0000256" key="6">
    <source>
        <dbReference type="ARBA" id="ARBA00022989"/>
    </source>
</evidence>